<dbReference type="EMBL" id="LNDJ01000049">
    <property type="protein sequence ID" value="KRU23203.1"/>
    <property type="molecule type" value="Genomic_DNA"/>
</dbReference>
<dbReference type="RefSeq" id="WP_058024032.1">
    <property type="nucleotide sequence ID" value="NZ_LNDJ01000049.1"/>
</dbReference>
<dbReference type="STRING" id="554343.AS194_05600"/>
<reference evidence="1 2" key="1">
    <citation type="submission" date="2015-11" db="EMBL/GenBank/DDBJ databases">
        <title>Permanent draft genome of Psychrobacter piscatorii LQ58.</title>
        <authorList>
            <person name="Zhou M."/>
            <person name="Dong B."/>
            <person name="Liu Q."/>
        </authorList>
    </citation>
    <scope>NUCLEOTIDE SEQUENCE [LARGE SCALE GENOMIC DNA]</scope>
    <source>
        <strain evidence="1 2">LQ58</strain>
    </source>
</reference>
<gene>
    <name evidence="1" type="ORF">AS194_05600</name>
</gene>
<keyword evidence="2" id="KW-1185">Reference proteome</keyword>
<evidence type="ECO:0000313" key="2">
    <source>
        <dbReference type="Proteomes" id="UP000051202"/>
    </source>
</evidence>
<accession>A0A0T6DTT6</accession>
<dbReference type="AlphaFoldDB" id="A0A0T6DTT6"/>
<sequence>MNNHPSVTIDTPVERLVTVDSMYLRLMNDRVQDIYNSTEHLATALDAIKTKDHVSQGVLVAVKAALFANSELAGVVSEMFCDYALPYQMEAKDHE</sequence>
<proteinExistence type="predicted"/>
<dbReference type="Proteomes" id="UP000051202">
    <property type="component" value="Unassembled WGS sequence"/>
</dbReference>
<comment type="caution">
    <text evidence="1">The sequence shown here is derived from an EMBL/GenBank/DDBJ whole genome shotgun (WGS) entry which is preliminary data.</text>
</comment>
<organism evidence="1 2">
    <name type="scientific">Psychrobacter piscatorii</name>
    <dbReference type="NCBI Taxonomy" id="554343"/>
    <lineage>
        <taxon>Bacteria</taxon>
        <taxon>Pseudomonadati</taxon>
        <taxon>Pseudomonadota</taxon>
        <taxon>Gammaproteobacteria</taxon>
        <taxon>Moraxellales</taxon>
        <taxon>Moraxellaceae</taxon>
        <taxon>Psychrobacter</taxon>
    </lineage>
</organism>
<protein>
    <submittedName>
        <fullName evidence="1">Uncharacterized protein</fullName>
    </submittedName>
</protein>
<name>A0A0T6DTT6_9GAMM</name>
<evidence type="ECO:0000313" key="1">
    <source>
        <dbReference type="EMBL" id="KRU23203.1"/>
    </source>
</evidence>